<evidence type="ECO:0000313" key="3">
    <source>
        <dbReference type="EMBL" id="PWK46451.1"/>
    </source>
</evidence>
<sequence>MGDVVKHTGLVTVAALAASLVSAPPAFAAGVAPKVYARTAGHWVGGVTPVTFETQPSEDLSAVTGLTVYAGGREIGTDTAAPWGIDWDTTGFDGLVTLTTRATTADGSLTTGGFTVHVDNRAPTGLTVRFPRKDGYIGQGGELAVDAADNVYVIGSELIVGGQTIASKDLMGGGNLDLRWNVKVPNGRTPMTVRVRDQAGNVTAVTRTVTVDNDRPVITGRTSAGRAVRGDFTVSLSGYRDASPFASFEASLNTPRHLRSYAQENSRTVTIRSREVPDGWYTLGWHAVDAAGNETVLKRSLLVDNRVPSVWITKAPRNRAKVTRTFTVTAAASDTYGIAKVQLLINGKVVRTDTTAGYTFAINPKKYGKKFTMRFRTYDRAGNVRYTTSRTYQR</sequence>
<evidence type="ECO:0000256" key="1">
    <source>
        <dbReference type="SAM" id="SignalP"/>
    </source>
</evidence>
<keyword evidence="1" id="KW-0732">Signal</keyword>
<protein>
    <submittedName>
        <fullName evidence="3">Ig-like protein group 3</fullName>
    </submittedName>
</protein>
<accession>A0A316FC50</accession>
<dbReference type="EMBL" id="QGGR01000009">
    <property type="protein sequence ID" value="PWK46451.1"/>
    <property type="molecule type" value="Genomic_DNA"/>
</dbReference>
<feature type="signal peptide" evidence="1">
    <location>
        <begin position="1"/>
        <end position="28"/>
    </location>
</feature>
<dbReference type="GO" id="GO:0005975">
    <property type="term" value="P:carbohydrate metabolic process"/>
    <property type="evidence" value="ECO:0007669"/>
    <property type="project" value="UniProtKB-ARBA"/>
</dbReference>
<dbReference type="Proteomes" id="UP000245697">
    <property type="component" value="Unassembled WGS sequence"/>
</dbReference>
<dbReference type="Pfam" id="PF17957">
    <property type="entry name" value="Big_7"/>
    <property type="match status" value="2"/>
</dbReference>
<keyword evidence="4" id="KW-1185">Reference proteome</keyword>
<feature type="domain" description="Ig-like" evidence="2">
    <location>
        <begin position="191"/>
        <end position="213"/>
    </location>
</feature>
<dbReference type="AlphaFoldDB" id="A0A316FC50"/>
<dbReference type="Gene3D" id="2.60.40.10">
    <property type="entry name" value="Immunoglobulins"/>
    <property type="match status" value="3"/>
</dbReference>
<evidence type="ECO:0000259" key="2">
    <source>
        <dbReference type="Pfam" id="PF12245"/>
    </source>
</evidence>
<dbReference type="Pfam" id="PF12245">
    <property type="entry name" value="Big_3_2"/>
    <property type="match status" value="2"/>
</dbReference>
<gene>
    <name evidence="3" type="ORF">BC793_10916</name>
</gene>
<dbReference type="InterPro" id="IPR022038">
    <property type="entry name" value="Ig-like_bact"/>
</dbReference>
<feature type="domain" description="Ig-like" evidence="2">
    <location>
        <begin position="276"/>
        <end position="305"/>
    </location>
</feature>
<dbReference type="InterPro" id="IPR013783">
    <property type="entry name" value="Ig-like_fold"/>
</dbReference>
<reference evidence="3 4" key="1">
    <citation type="submission" date="2018-05" db="EMBL/GenBank/DDBJ databases">
        <title>Genomic Encyclopedia of Archaeal and Bacterial Type Strains, Phase II (KMG-II): from individual species to whole genera.</title>
        <authorList>
            <person name="Goeker M."/>
        </authorList>
    </citation>
    <scope>NUCLEOTIDE SEQUENCE [LARGE SCALE GENOMIC DNA]</scope>
    <source>
        <strain evidence="3 4">DSM 45184</strain>
    </source>
</reference>
<proteinExistence type="predicted"/>
<evidence type="ECO:0000313" key="4">
    <source>
        <dbReference type="Proteomes" id="UP000245697"/>
    </source>
</evidence>
<organism evidence="3 4">
    <name type="scientific">Actinoplanes xinjiangensis</name>
    <dbReference type="NCBI Taxonomy" id="512350"/>
    <lineage>
        <taxon>Bacteria</taxon>
        <taxon>Bacillati</taxon>
        <taxon>Actinomycetota</taxon>
        <taxon>Actinomycetes</taxon>
        <taxon>Micromonosporales</taxon>
        <taxon>Micromonosporaceae</taxon>
        <taxon>Actinoplanes</taxon>
    </lineage>
</organism>
<comment type="caution">
    <text evidence="3">The sequence shown here is derived from an EMBL/GenBank/DDBJ whole genome shotgun (WGS) entry which is preliminary data.</text>
</comment>
<name>A0A316FC50_9ACTN</name>
<feature type="chain" id="PRO_5016356409" evidence="1">
    <location>
        <begin position="29"/>
        <end position="394"/>
    </location>
</feature>